<evidence type="ECO:0000313" key="4">
    <source>
        <dbReference type="Proteomes" id="UP000229329"/>
    </source>
</evidence>
<protein>
    <recommendedName>
        <fullName evidence="5">Transferrin-binding protein B C-lobe/N-lobe beta barrel domain-containing protein</fullName>
    </recommendedName>
</protein>
<sequence length="690" mass="73186">MYTKSTNVALALLFSLGITACSSGGSENPGQSVSEYQAELAATAVTEAMNTANTELTAAQKALLDAQSAYEQLKSANTPAAIQEILLKLNASRTEALKANTSMENAYQKSQTNTQKATSVLSNIDDYTRGISESAAKIKAIMLQIDSMINEGNTQFTNSIQKEVETITQAALAQVTTANQEINEAQTAIQNAQNATGSDLAQNEVAKAVTALAQTRSALENAKRELEKANAFSNETASVSAINEAKSAIDAAQKALDETQTTLGQAENHVTALIRQEIISNISLAENKAIEAANTAKAQVQIAQTAVTQATEAANKATTFNRSGDMQTQVSVAQVAAENAQNALKAAQTVLETATLSADVLTDNANSVSATTLATVQQAMKDAQLAVEQAQLAAEQAQSAYEQATQSLATLIQAEQGLQKATTTYSFNRQDSVVRDYLSAESRAAKLKDIQTDKIPDQNVGICANNRASICYAGPSNTETGWSVRDQSQGTARGTTLVSKAQAYSGYVGLRETYINQEDTANAFIALTDGINETKDKNVVTDANYAGTVSYSTGGGAPIATRLVSFNVKDDQISGKAYAINQRTQAETVYINFKEGNITVNDGTVGFRGEVEISGHPYTPNQYTQYDGAAAPKEEQRIPTGSYQGFFAGPEAQELVGTFEASYQTEVKNSQTNEIKTIENVTQGAFAASK</sequence>
<dbReference type="OrthoDB" id="5689532at2"/>
<reference evidence="3 4" key="1">
    <citation type="submission" date="2017-11" db="EMBL/GenBank/DDBJ databases">
        <title>Reclassification of Bisgaard taxon 7 as Conservatibacter flavescens gen. nov., sp. nov.</title>
        <authorList>
            <person name="Christensen H."/>
        </authorList>
    </citation>
    <scope>NUCLEOTIDE SEQUENCE [LARGE SCALE GENOMIC DNA]</scope>
    <source>
        <strain evidence="3 4">7_4</strain>
    </source>
</reference>
<evidence type="ECO:0000256" key="2">
    <source>
        <dbReference type="SAM" id="SignalP"/>
    </source>
</evidence>
<gene>
    <name evidence="3" type="ORF">CVP05_06375</name>
</gene>
<keyword evidence="4" id="KW-1185">Reference proteome</keyword>
<name>A0A2M8S2K5_9PAST</name>
<feature type="signal peptide" evidence="2">
    <location>
        <begin position="1"/>
        <end position="20"/>
    </location>
</feature>
<feature type="chain" id="PRO_5014708620" description="Transferrin-binding protein B C-lobe/N-lobe beta barrel domain-containing protein" evidence="2">
    <location>
        <begin position="21"/>
        <end position="690"/>
    </location>
</feature>
<evidence type="ECO:0000313" key="3">
    <source>
        <dbReference type="EMBL" id="PJG85347.1"/>
    </source>
</evidence>
<comment type="caution">
    <text evidence="3">The sequence shown here is derived from an EMBL/GenBank/DDBJ whole genome shotgun (WGS) entry which is preliminary data.</text>
</comment>
<dbReference type="Proteomes" id="UP000229329">
    <property type="component" value="Unassembled WGS sequence"/>
</dbReference>
<feature type="coiled-coil region" evidence="1">
    <location>
        <begin position="175"/>
        <end position="269"/>
    </location>
</feature>
<evidence type="ECO:0008006" key="5">
    <source>
        <dbReference type="Google" id="ProtNLM"/>
    </source>
</evidence>
<dbReference type="Gene3D" id="2.40.160.90">
    <property type="match status" value="1"/>
</dbReference>
<feature type="coiled-coil region" evidence="1">
    <location>
        <begin position="337"/>
        <end position="414"/>
    </location>
</feature>
<dbReference type="AlphaFoldDB" id="A0A2M8S2K5"/>
<proteinExistence type="predicted"/>
<dbReference type="EMBL" id="PHHA01000014">
    <property type="protein sequence ID" value="PJG85347.1"/>
    <property type="molecule type" value="Genomic_DNA"/>
</dbReference>
<keyword evidence="1" id="KW-0175">Coiled coil</keyword>
<evidence type="ECO:0000256" key="1">
    <source>
        <dbReference type="SAM" id="Coils"/>
    </source>
</evidence>
<dbReference type="PROSITE" id="PS51257">
    <property type="entry name" value="PROKAR_LIPOPROTEIN"/>
    <property type="match status" value="1"/>
</dbReference>
<keyword evidence="2" id="KW-0732">Signal</keyword>
<organism evidence="3 4">
    <name type="scientific">Conservatibacter flavescens</name>
    <dbReference type="NCBI Taxonomy" id="28161"/>
    <lineage>
        <taxon>Bacteria</taxon>
        <taxon>Pseudomonadati</taxon>
        <taxon>Pseudomonadota</taxon>
        <taxon>Gammaproteobacteria</taxon>
        <taxon>Pasteurellales</taxon>
        <taxon>Pasteurellaceae</taxon>
        <taxon>Conservatibacter</taxon>
    </lineage>
</organism>
<dbReference type="RefSeq" id="WP_100288745.1">
    <property type="nucleotide sequence ID" value="NZ_PHHA01000014.1"/>
</dbReference>
<accession>A0A2M8S2K5</accession>